<comment type="function">
    <text evidence="12">Involved in protein export. The function of the beta subunit is unknown, but it may be involved in stabilization of the trimeric complex.</text>
</comment>
<dbReference type="Pfam" id="PF03911">
    <property type="entry name" value="Sec61_beta"/>
    <property type="match status" value="1"/>
</dbReference>
<name>A0A832T295_9EURY</name>
<dbReference type="AlphaFoldDB" id="A0A832T295"/>
<proteinExistence type="inferred from homology"/>
<evidence type="ECO:0000256" key="4">
    <source>
        <dbReference type="ARBA" id="ARBA00022448"/>
    </source>
</evidence>
<comment type="caution">
    <text evidence="14">The sequence shown here is derived from an EMBL/GenBank/DDBJ whole genome shotgun (WGS) entry which is preliminary data.</text>
</comment>
<gene>
    <name evidence="12" type="primary">secG</name>
    <name evidence="14" type="ORF">HA336_05395</name>
</gene>
<evidence type="ECO:0000256" key="12">
    <source>
        <dbReference type="HAMAP-Rule" id="MF_00751"/>
    </source>
</evidence>
<dbReference type="InterPro" id="IPR023531">
    <property type="entry name" value="Preprot_translocase_SecG"/>
</dbReference>
<evidence type="ECO:0000256" key="13">
    <source>
        <dbReference type="SAM" id="Phobius"/>
    </source>
</evidence>
<evidence type="ECO:0000256" key="10">
    <source>
        <dbReference type="ARBA" id="ARBA00023136"/>
    </source>
</evidence>
<evidence type="ECO:0000256" key="2">
    <source>
        <dbReference type="ARBA" id="ARBA00006103"/>
    </source>
</evidence>
<keyword evidence="9 12" id="KW-0811">Translocation</keyword>
<evidence type="ECO:0000256" key="1">
    <source>
        <dbReference type="ARBA" id="ARBA00004162"/>
    </source>
</evidence>
<feature type="transmembrane region" description="Helical" evidence="13">
    <location>
        <begin position="36"/>
        <end position="55"/>
    </location>
</feature>
<evidence type="ECO:0000313" key="14">
    <source>
        <dbReference type="EMBL" id="HII70650.1"/>
    </source>
</evidence>
<accession>A0A832T295</accession>
<dbReference type="Proteomes" id="UP000619545">
    <property type="component" value="Unassembled WGS sequence"/>
</dbReference>
<feature type="topological domain" description="Cytoplasmic" evidence="12">
    <location>
        <begin position="1"/>
        <end position="33"/>
    </location>
</feature>
<evidence type="ECO:0000256" key="6">
    <source>
        <dbReference type="ARBA" id="ARBA00022692"/>
    </source>
</evidence>
<protein>
    <recommendedName>
        <fullName evidence="3 12">Preprotein translocase subunit SecG</fullName>
    </recommendedName>
    <alternativeName>
        <fullName evidence="11 12">Protein transport protein Sec61 subunit beta homolog</fullName>
    </alternativeName>
</protein>
<keyword evidence="5 12" id="KW-1003">Cell membrane</keyword>
<comment type="subcellular location">
    <subcellularLocation>
        <location evidence="1 12">Cell membrane</location>
        <topology evidence="1 12">Single-pass membrane protein</topology>
    </subcellularLocation>
</comment>
<dbReference type="GO" id="GO:0005886">
    <property type="term" value="C:plasma membrane"/>
    <property type="evidence" value="ECO:0007669"/>
    <property type="project" value="UniProtKB-SubCell"/>
</dbReference>
<dbReference type="InterPro" id="IPR016482">
    <property type="entry name" value="SecG/Sec61-beta/Sbh"/>
</dbReference>
<evidence type="ECO:0000256" key="3">
    <source>
        <dbReference type="ARBA" id="ARBA00014522"/>
    </source>
</evidence>
<dbReference type="RefSeq" id="WP_011018580.1">
    <property type="nucleotide sequence ID" value="NZ_DUJS01000004.1"/>
</dbReference>
<evidence type="ECO:0000256" key="9">
    <source>
        <dbReference type="ARBA" id="ARBA00023010"/>
    </source>
</evidence>
<dbReference type="HAMAP" id="MF_00751">
    <property type="entry name" value="SecG"/>
    <property type="match status" value="1"/>
</dbReference>
<keyword evidence="8 12" id="KW-1133">Transmembrane helix</keyword>
<evidence type="ECO:0000313" key="15">
    <source>
        <dbReference type="Proteomes" id="UP000619545"/>
    </source>
</evidence>
<sequence length="57" mass="6293">MGKKMEKKRAEMPPARAGILSFWDEEAPGIKIDPDYILYACFAVAVLLIIAHTMAAV</sequence>
<evidence type="ECO:0000256" key="8">
    <source>
        <dbReference type="ARBA" id="ARBA00022989"/>
    </source>
</evidence>
<reference evidence="14" key="1">
    <citation type="journal article" date="2020" name="bioRxiv">
        <title>A rank-normalized archaeal taxonomy based on genome phylogeny resolves widespread incomplete and uneven classifications.</title>
        <authorList>
            <person name="Rinke C."/>
            <person name="Chuvochina M."/>
            <person name="Mussig A.J."/>
            <person name="Chaumeil P.-A."/>
            <person name="Waite D.W."/>
            <person name="Whitman W.B."/>
            <person name="Parks D.H."/>
            <person name="Hugenholtz P."/>
        </authorList>
    </citation>
    <scope>NUCLEOTIDE SEQUENCE</scope>
    <source>
        <strain evidence="14">UBA8853</strain>
    </source>
</reference>
<dbReference type="GO" id="GO:0015031">
    <property type="term" value="P:protein transport"/>
    <property type="evidence" value="ECO:0007669"/>
    <property type="project" value="UniProtKB-UniRule"/>
</dbReference>
<evidence type="ECO:0000256" key="11">
    <source>
        <dbReference type="ARBA" id="ARBA00031868"/>
    </source>
</evidence>
<dbReference type="GeneID" id="43496546"/>
<keyword evidence="10 12" id="KW-0472">Membrane</keyword>
<comment type="similarity">
    <text evidence="2 12">Belongs to the SEC61-beta family.</text>
</comment>
<keyword evidence="7 12" id="KW-0653">Protein transport</keyword>
<keyword evidence="4 12" id="KW-0813">Transport</keyword>
<evidence type="ECO:0000256" key="7">
    <source>
        <dbReference type="ARBA" id="ARBA00022927"/>
    </source>
</evidence>
<comment type="subunit">
    <text evidence="12">Component of the protein translocase complex. Heterotrimer consisting of alpha (SecY), beta (SecG) and gamma (SecE) subunits. Can form oligomers of the heterotrimer.</text>
</comment>
<dbReference type="EMBL" id="DUJS01000004">
    <property type="protein sequence ID" value="HII70650.1"/>
    <property type="molecule type" value="Genomic_DNA"/>
</dbReference>
<keyword evidence="6 12" id="KW-0812">Transmembrane</keyword>
<organism evidence="14 15">
    <name type="scientific">Methanopyrus kandleri</name>
    <dbReference type="NCBI Taxonomy" id="2320"/>
    <lineage>
        <taxon>Archaea</taxon>
        <taxon>Methanobacteriati</taxon>
        <taxon>Methanobacteriota</taxon>
        <taxon>Methanomada group</taxon>
        <taxon>Methanopyri</taxon>
        <taxon>Methanopyrales</taxon>
        <taxon>Methanopyraceae</taxon>
        <taxon>Methanopyrus</taxon>
    </lineage>
</organism>
<evidence type="ECO:0000256" key="5">
    <source>
        <dbReference type="ARBA" id="ARBA00022475"/>
    </source>
</evidence>